<keyword evidence="7" id="KW-0800">Toxin</keyword>
<evidence type="ECO:0000256" key="5">
    <source>
        <dbReference type="ARBA" id="ARBA00022664"/>
    </source>
</evidence>
<dbReference type="InterPro" id="IPR027417">
    <property type="entry name" value="P-loop_NTPase"/>
</dbReference>
<keyword evidence="4" id="KW-1052">Target cell membrane</keyword>
<dbReference type="SUPFAM" id="SSF52540">
    <property type="entry name" value="P-loop containing nucleoside triphosphate hydrolases"/>
    <property type="match status" value="2"/>
</dbReference>
<dbReference type="GO" id="GO:0044231">
    <property type="term" value="C:host cell presynaptic membrane"/>
    <property type="evidence" value="ECO:0007669"/>
    <property type="project" value="UniProtKB-KW"/>
</dbReference>
<sequence>MFKFYPTFSVILQRKEKIGNLDKDLSIVTDLSKIRLNFEPTVREQINKLLTNKAKRLSPFYRVNDLQQSNFNIITYINTEPFIPTKFSPRSSFFNQSSNGSFNQQNNFVLNEHDELLLRRLNITNQIHVLTGLSKNDKLNLSILLNNQAFLEQKSCRIIYLQSMSILTFWMALAVKDIFGDFHWNCSGYQITLESKSSPNNNIIFFELATFIRALNRGIETSLITHIIVDIDHNHFFFNLFLLYMKENFEQFHHMKMIIFARNRKQSMSLVEYFKPEKVDCVDYYQLFLENTSSPPYPRIQFEQFYLDDLKNLFSNSIAVKPFNTYHNQDLERLMCQISNGNSPLTSIIDFLRLYPSFVNYQCTNLNGITPLILAVMRGTVDEVYRILSFGANCHQTSSNGMEPIEWAFQRKNEDLFNLLFVHRYAINEAFDLNLQGYYSPRFKLTQNSESKLIQKPSMYEVNYSAIIYLIENIIRKVSQTNVPGEPMGSIVVLLPSYNKISTLRKMIISKLSSTVEHPFTIFCLYPHLPNNELDIAVDLLNTIQDQLRVILSTFNLDSLLLRNVRCVINTGVLLEKVLSPFSSVNLYRLVSNQMVDKLEEYQHYNQLFVSNQPISFFNLYSEQDVLNDKQSEMDLEIDSIYHCIFASKLIKNNNEQESRKITDMFSKMITKPRKFIIDNTIQYLKEINVFDQNECFTELGRILLDLSIEPHYAKMIIYSVILRCLDPILTIVCALSSSNCFEITWSNLEQRNEEMQSLFTLSHESFSDHLTYVYAFQKWQELCRANPKNVTSDKNGIILFSSFELIYSLRTKILGQLRACGFVKGKGAMNIRQLNSNSENFSLVKAAICAGQPLQHFAIVDPKSFKVTHSESKKNGHAFIHPNSVLCYHQTSNMNISMLENNLIMFDRKFSSGNVDYLANCTLVNPLTVAIFSDAHKPELISLKNNSIQIGSGAFSIEGEDAEKCYELRLRWQQYATKRILNMHSTGSEEDNCWISDLIELCSSADVAAGFNQHPSIGRAPQQYNNHISHLPRTFHLVKFVDNDSHRALHPQHHPPIFVKMALAVQKRANIRLPPEVNRILYVRNLPYKITSDEMYDIFGKYGAIRQIRVGNTPETRGTAFVVYEDIFDAKNACDHLSGFNVCNRYLVVLYYQPNKAFKKVDIDQKEAELDHMKKKYNV</sequence>
<dbReference type="GO" id="GO:0005634">
    <property type="term" value="C:nucleus"/>
    <property type="evidence" value="ECO:0007669"/>
    <property type="project" value="UniProtKB-SubCell"/>
</dbReference>
<proteinExistence type="predicted"/>
<evidence type="ECO:0000256" key="2">
    <source>
        <dbReference type="ARBA" id="ARBA00004175"/>
    </source>
</evidence>
<feature type="repeat" description="ANK" evidence="12">
    <location>
        <begin position="367"/>
        <end position="399"/>
    </location>
</feature>
<dbReference type="Gene3D" id="3.40.50.300">
    <property type="entry name" value="P-loop containing nucleotide triphosphate hydrolases"/>
    <property type="match status" value="2"/>
</dbReference>
<evidence type="ECO:0000256" key="9">
    <source>
        <dbReference type="ARBA" id="ARBA00023242"/>
    </source>
</evidence>
<keyword evidence="10" id="KW-0472">Membrane</keyword>
<dbReference type="SMART" id="SM00248">
    <property type="entry name" value="ANK"/>
    <property type="match status" value="2"/>
</dbReference>
<evidence type="ECO:0000256" key="12">
    <source>
        <dbReference type="PROSITE-ProRule" id="PRU00023"/>
    </source>
</evidence>
<evidence type="ECO:0000256" key="8">
    <source>
        <dbReference type="ARBA" id="ARBA00023187"/>
    </source>
</evidence>
<dbReference type="PROSITE" id="PS50088">
    <property type="entry name" value="ANK_REPEAT"/>
    <property type="match status" value="1"/>
</dbReference>
<dbReference type="InterPro" id="IPR007502">
    <property type="entry name" value="Helicase-assoc_dom"/>
</dbReference>
<evidence type="ECO:0000256" key="11">
    <source>
        <dbReference type="ARBA" id="ARBA00070534"/>
    </source>
</evidence>
<dbReference type="SUPFAM" id="SSF48403">
    <property type="entry name" value="Ankyrin repeat"/>
    <property type="match status" value="1"/>
</dbReference>
<keyword evidence="7" id="KW-0528">Neurotoxin</keyword>
<dbReference type="EMBL" id="JAPWDV010000003">
    <property type="protein sequence ID" value="KAJ6216801.1"/>
    <property type="molecule type" value="Genomic_DNA"/>
</dbReference>
<evidence type="ECO:0000256" key="3">
    <source>
        <dbReference type="ARBA" id="ARBA00022483"/>
    </source>
</evidence>
<feature type="domain" description="RRM" evidence="14">
    <location>
        <begin position="1080"/>
        <end position="1155"/>
    </location>
</feature>
<name>A0A9Q0RJL4_BLOTA</name>
<evidence type="ECO:0000256" key="10">
    <source>
        <dbReference type="ARBA" id="ARBA00023298"/>
    </source>
</evidence>
<dbReference type="SMART" id="SM00360">
    <property type="entry name" value="RRM"/>
    <property type="match status" value="1"/>
</dbReference>
<keyword evidence="3" id="KW-0268">Exocytosis</keyword>
<evidence type="ECO:0000313" key="15">
    <source>
        <dbReference type="EMBL" id="KAJ6216801.1"/>
    </source>
</evidence>
<evidence type="ECO:0000256" key="6">
    <source>
        <dbReference type="ARBA" id="ARBA00022884"/>
    </source>
</evidence>
<dbReference type="PROSITE" id="PS50297">
    <property type="entry name" value="ANK_REP_REGION"/>
    <property type="match status" value="1"/>
</dbReference>
<organism evidence="15 16">
    <name type="scientific">Blomia tropicalis</name>
    <name type="common">Mite</name>
    <dbReference type="NCBI Taxonomy" id="40697"/>
    <lineage>
        <taxon>Eukaryota</taxon>
        <taxon>Metazoa</taxon>
        <taxon>Ecdysozoa</taxon>
        <taxon>Arthropoda</taxon>
        <taxon>Chelicerata</taxon>
        <taxon>Arachnida</taxon>
        <taxon>Acari</taxon>
        <taxon>Acariformes</taxon>
        <taxon>Sarcoptiformes</taxon>
        <taxon>Astigmata</taxon>
        <taxon>Glycyphagoidea</taxon>
        <taxon>Echimyopodidae</taxon>
        <taxon>Blomia</taxon>
    </lineage>
</organism>
<comment type="caution">
    <text evidence="15">The sequence shown here is derived from an EMBL/GenBank/DDBJ whole genome shotgun (WGS) entry which is preliminary data.</text>
</comment>
<evidence type="ECO:0000256" key="13">
    <source>
        <dbReference type="PROSITE-ProRule" id="PRU00176"/>
    </source>
</evidence>
<dbReference type="GO" id="GO:0044218">
    <property type="term" value="C:other organism cell membrane"/>
    <property type="evidence" value="ECO:0007669"/>
    <property type="project" value="UniProtKB-KW"/>
</dbReference>
<evidence type="ECO:0000256" key="4">
    <source>
        <dbReference type="ARBA" id="ARBA00022537"/>
    </source>
</evidence>
<dbReference type="InterPro" id="IPR034150">
    <property type="entry name" value="SF3B6_RRM"/>
</dbReference>
<dbReference type="SUPFAM" id="SSF54928">
    <property type="entry name" value="RNA-binding domain, RBD"/>
    <property type="match status" value="1"/>
</dbReference>
<dbReference type="PANTHER" id="PTHR18934:SF213">
    <property type="entry name" value="3'-5' RNA HELICASE YTHDC2"/>
    <property type="match status" value="1"/>
</dbReference>
<dbReference type="Gene3D" id="3.30.70.330">
    <property type="match status" value="1"/>
</dbReference>
<dbReference type="Proteomes" id="UP001142055">
    <property type="component" value="Chromosome 3"/>
</dbReference>
<keyword evidence="16" id="KW-1185">Reference proteome</keyword>
<evidence type="ECO:0000259" key="14">
    <source>
        <dbReference type="PROSITE" id="PS50102"/>
    </source>
</evidence>
<evidence type="ECO:0000256" key="7">
    <source>
        <dbReference type="ARBA" id="ARBA00023028"/>
    </source>
</evidence>
<dbReference type="InterPro" id="IPR002110">
    <property type="entry name" value="Ankyrin_rpt"/>
</dbReference>
<keyword evidence="10" id="KW-1053">Target membrane</keyword>
<dbReference type="FunFam" id="3.30.70.330:FF:000106">
    <property type="entry name" value="Splicing factor 3b, subunit 6"/>
    <property type="match status" value="1"/>
</dbReference>
<keyword evidence="12" id="KW-0040">ANK repeat</keyword>
<dbReference type="InterPro" id="IPR000504">
    <property type="entry name" value="RRM_dom"/>
</dbReference>
<reference evidence="15" key="1">
    <citation type="submission" date="2022-12" db="EMBL/GenBank/DDBJ databases">
        <title>Genome assemblies of Blomia tropicalis.</title>
        <authorList>
            <person name="Cui Y."/>
        </authorList>
    </citation>
    <scope>NUCLEOTIDE SEQUENCE</scope>
    <source>
        <tissue evidence="15">Adult mites</tissue>
    </source>
</reference>
<evidence type="ECO:0000256" key="1">
    <source>
        <dbReference type="ARBA" id="ARBA00004123"/>
    </source>
</evidence>
<keyword evidence="6 13" id="KW-0694">RNA-binding</keyword>
<dbReference type="InterPro" id="IPR035979">
    <property type="entry name" value="RBD_domain_sf"/>
</dbReference>
<dbReference type="GO" id="GO:0004386">
    <property type="term" value="F:helicase activity"/>
    <property type="evidence" value="ECO:0007669"/>
    <property type="project" value="TreeGrafter"/>
</dbReference>
<dbReference type="GO" id="GO:0000398">
    <property type="term" value="P:mRNA splicing, via spliceosome"/>
    <property type="evidence" value="ECO:0007669"/>
    <property type="project" value="UniProtKB-ARBA"/>
</dbReference>
<dbReference type="Pfam" id="PF21010">
    <property type="entry name" value="HA2_C"/>
    <property type="match status" value="1"/>
</dbReference>
<keyword evidence="8" id="KW-0508">mRNA splicing</keyword>
<dbReference type="AlphaFoldDB" id="A0A9Q0RJL4"/>
<dbReference type="GO" id="GO:0006887">
    <property type="term" value="P:exocytosis"/>
    <property type="evidence" value="ECO:0007669"/>
    <property type="project" value="UniProtKB-KW"/>
</dbReference>
<dbReference type="CDD" id="cd12241">
    <property type="entry name" value="RRM_SF3B14"/>
    <property type="match status" value="1"/>
</dbReference>
<dbReference type="GO" id="GO:0003723">
    <property type="term" value="F:RNA binding"/>
    <property type="evidence" value="ECO:0007669"/>
    <property type="project" value="UniProtKB-UniRule"/>
</dbReference>
<dbReference type="Gene3D" id="1.20.120.1080">
    <property type="match status" value="1"/>
</dbReference>
<evidence type="ECO:0000313" key="16">
    <source>
        <dbReference type="Proteomes" id="UP001142055"/>
    </source>
</evidence>
<keyword evidence="9" id="KW-0539">Nucleus</keyword>
<dbReference type="OMA" id="DIDHLWD"/>
<dbReference type="InterPro" id="IPR036770">
    <property type="entry name" value="Ankyrin_rpt-contain_sf"/>
</dbReference>
<dbReference type="Gene3D" id="1.25.40.20">
    <property type="entry name" value="Ankyrin repeat-containing domain"/>
    <property type="match status" value="1"/>
</dbReference>
<gene>
    <name evidence="15" type="ORF">RDWZM_007958</name>
</gene>
<comment type="subcellular location">
    <subcellularLocation>
        <location evidence="1">Nucleus</location>
    </subcellularLocation>
    <subcellularLocation>
        <location evidence="2">Target cell membrane</location>
    </subcellularLocation>
</comment>
<accession>A0A9Q0RJL4</accession>
<dbReference type="PANTHER" id="PTHR18934">
    <property type="entry name" value="ATP-DEPENDENT RNA HELICASE"/>
    <property type="match status" value="1"/>
</dbReference>
<dbReference type="Pfam" id="PF00076">
    <property type="entry name" value="RRM_1"/>
    <property type="match status" value="1"/>
</dbReference>
<keyword evidence="5" id="KW-0507">mRNA processing</keyword>
<keyword evidence="7" id="KW-0638">Presynaptic neurotoxin</keyword>
<dbReference type="SMART" id="SM00847">
    <property type="entry name" value="HA2"/>
    <property type="match status" value="1"/>
</dbReference>
<dbReference type="InterPro" id="IPR012677">
    <property type="entry name" value="Nucleotide-bd_a/b_plait_sf"/>
</dbReference>
<protein>
    <recommendedName>
        <fullName evidence="11">Splicing factor 3B subunit 6</fullName>
    </recommendedName>
</protein>
<dbReference type="PROSITE" id="PS50102">
    <property type="entry name" value="RRM"/>
    <property type="match status" value="1"/>
</dbReference>